<proteinExistence type="predicted"/>
<accession>A0A5P1R976</accession>
<keyword evidence="2" id="KW-1185">Reference proteome</keyword>
<dbReference type="KEGG" id="ncu:F0U83_03550"/>
<dbReference type="AlphaFoldDB" id="A0A5P1R976"/>
<dbReference type="InterPro" id="IPR029063">
    <property type="entry name" value="SAM-dependent_MTases_sf"/>
</dbReference>
<keyword evidence="1" id="KW-0808">Transferase</keyword>
<evidence type="ECO:0000313" key="1">
    <source>
        <dbReference type="EMBL" id="QEQ95851.1"/>
    </source>
</evidence>
<dbReference type="Pfam" id="PF13489">
    <property type="entry name" value="Methyltransf_23"/>
    <property type="match status" value="1"/>
</dbReference>
<keyword evidence="1" id="KW-0489">Methyltransferase</keyword>
<dbReference type="CDD" id="cd02440">
    <property type="entry name" value="AdoMet_MTases"/>
    <property type="match status" value="1"/>
</dbReference>
<evidence type="ECO:0000313" key="2">
    <source>
        <dbReference type="Proteomes" id="UP000324760"/>
    </source>
</evidence>
<dbReference type="GO" id="GO:0008168">
    <property type="term" value="F:methyltransferase activity"/>
    <property type="evidence" value="ECO:0007669"/>
    <property type="project" value="UniProtKB-KW"/>
</dbReference>
<dbReference type="SUPFAM" id="SSF53335">
    <property type="entry name" value="S-adenosyl-L-methionine-dependent methyltransferases"/>
    <property type="match status" value="1"/>
</dbReference>
<dbReference type="Proteomes" id="UP000324760">
    <property type="component" value="Chromosome"/>
</dbReference>
<gene>
    <name evidence="1" type="ORF">F0U83_03550</name>
</gene>
<dbReference type="EMBL" id="CP043869">
    <property type="protein sequence ID" value="QEQ95851.1"/>
    <property type="molecule type" value="Genomic_DNA"/>
</dbReference>
<dbReference type="GO" id="GO:0032259">
    <property type="term" value="P:methylation"/>
    <property type="evidence" value="ECO:0007669"/>
    <property type="project" value="UniProtKB-KW"/>
</dbReference>
<name>A0A5P1R976_9GAMM</name>
<dbReference type="RefSeq" id="WP_138986555.1">
    <property type="nucleotide sequence ID" value="NZ_CP043869.1"/>
</dbReference>
<protein>
    <submittedName>
        <fullName evidence="1">Class I SAM-dependent methyltransferase</fullName>
    </submittedName>
</protein>
<sequence length="461" mass="51869">MCFKSSLIVSRCADKAVVLAKQLLGVNFSLIYEFTEDVFSDGFSARSLALREGREEVAVSSLCRAFRGGFSQQALNRFCAKNLQNQQAQLLVVDGLDGASLDLVRVSALMGVSSLLILNEPSEPLESLDQDTLRWIEEAFKQCSAIVASKDVLALWGDLAVHTQAFNSLESALESKSLWYQAVEKQSFNYSHYEFCLRDHPLLVRMQQPDVRHFVGCQRVLDLGCGAGIFVDLLKREGINATGVERDPVIAAYGRGLGVDIVTADALAYLESTNDRFDGIYCSHFVEHLPFELVQKLITLLANCLEEGGRLIMTFPDPESIRSQLLGFWRDPEHVRFYHPELVTAVAQSTMLSLEWSSYEEQPHDVTGFPVMPEPITIPPVDMPAESSAQQSLKERILSKLGIMSVAAYQQKESYWQAMAAQQREVLTKLQDRTDRLWEVNKTWAWNDNVTLKFRKRTAQN</sequence>
<dbReference type="Gene3D" id="3.40.50.150">
    <property type="entry name" value="Vaccinia Virus protein VP39"/>
    <property type="match status" value="1"/>
</dbReference>
<dbReference type="OrthoDB" id="626362at2"/>
<reference evidence="1 2" key="1">
    <citation type="journal article" date="2019" name="Biochem. Eng. J.">
        <title>Metabolic engineering of the marine bacteria Neptunomonas concharum for the production of acetoin and meso-2,3-butanediol from acetate.</title>
        <authorList>
            <person name="Li W."/>
            <person name="Pu N."/>
            <person name="Liu C.-X."/>
            <person name="Yuan Q.-P."/>
            <person name="Li Z.-J."/>
        </authorList>
    </citation>
    <scope>NUCLEOTIDE SEQUENCE [LARGE SCALE GENOMIC DNA]</scope>
    <source>
        <strain evidence="1 2">JCM17730</strain>
    </source>
</reference>
<dbReference type="PANTHER" id="PTHR43861">
    <property type="entry name" value="TRANS-ACONITATE 2-METHYLTRANSFERASE-RELATED"/>
    <property type="match status" value="1"/>
</dbReference>
<organism evidence="1 2">
    <name type="scientific">Neptunomonas concharum</name>
    <dbReference type="NCBI Taxonomy" id="1031538"/>
    <lineage>
        <taxon>Bacteria</taxon>
        <taxon>Pseudomonadati</taxon>
        <taxon>Pseudomonadota</taxon>
        <taxon>Gammaproteobacteria</taxon>
        <taxon>Oceanospirillales</taxon>
        <taxon>Oceanospirillaceae</taxon>
        <taxon>Neptunomonas</taxon>
    </lineage>
</organism>